<dbReference type="EMBL" id="POWG01000008">
    <property type="protein sequence ID" value="PNQ99062.1"/>
    <property type="molecule type" value="Genomic_DNA"/>
</dbReference>
<dbReference type="EMBL" id="CP032324">
    <property type="protein sequence ID" value="QCN98984.1"/>
    <property type="molecule type" value="Genomic_DNA"/>
</dbReference>
<dbReference type="Proteomes" id="UP000325333">
    <property type="component" value="Unassembled WGS sequence"/>
</dbReference>
<reference evidence="5 8" key="2">
    <citation type="submission" date="2018-01" db="EMBL/GenBank/DDBJ databases">
        <title>Whole genome sequence of Azospirillum brasilense REC3 isolated from strawberry roots.</title>
        <authorList>
            <person name="Fontana C.A."/>
            <person name="Salazar S.M."/>
            <person name="Bassi D."/>
            <person name="Puglisi E."/>
            <person name="Lovaisa N.C."/>
            <person name="Toffoli L.M."/>
            <person name="Pedraza R."/>
            <person name="Cocconcelli P.S."/>
        </authorList>
    </citation>
    <scope>NUCLEOTIDE SEQUENCE [LARGE SCALE GENOMIC DNA]</scope>
    <source>
        <strain evidence="5 8">REC3</strain>
        <plasmid evidence="5">p6unnamed</plasmid>
    </source>
</reference>
<gene>
    <name evidence="2" type="ORF">ABAZ39_31120</name>
    <name evidence="4" type="ORF">ACJ41P_09575</name>
    <name evidence="5" type="ORF">C1S70_09525</name>
    <name evidence="6" type="ORF">D3093_27290</name>
    <name evidence="3" type="ORF">FH063_003821</name>
</gene>
<dbReference type="Gene3D" id="3.30.750.24">
    <property type="entry name" value="STAS domain"/>
    <property type="match status" value="1"/>
</dbReference>
<dbReference type="Proteomes" id="UP000027186">
    <property type="component" value="Plasmid AbAZ39_p4"/>
</dbReference>
<dbReference type="EMBL" id="CP007797">
    <property type="protein sequence ID" value="AIB16306.1"/>
    <property type="molecule type" value="Genomic_DNA"/>
</dbReference>
<evidence type="ECO:0000313" key="4">
    <source>
        <dbReference type="EMBL" id="MFL7901370.1"/>
    </source>
</evidence>
<evidence type="ECO:0000313" key="10">
    <source>
        <dbReference type="Proteomes" id="UP000325333"/>
    </source>
</evidence>
<evidence type="ECO:0000313" key="6">
    <source>
        <dbReference type="EMBL" id="QCN98984.1"/>
    </source>
</evidence>
<sequence length="100" mass="11596">MEYAYTDIDGQEGIMLSGRFTYDDSRKFHDLLADWDIGARPDVRLDLRYLTFLDSAAIGMLFVLANRCRDAKGLVTVHNAQPYIVQTMRRVALDQYVEFR</sequence>
<evidence type="ECO:0000313" key="5">
    <source>
        <dbReference type="EMBL" id="PNQ99062.1"/>
    </source>
</evidence>
<dbReference type="InterPro" id="IPR036513">
    <property type="entry name" value="STAS_dom_sf"/>
</dbReference>
<dbReference type="Pfam" id="PF13466">
    <property type="entry name" value="STAS_2"/>
    <property type="match status" value="1"/>
</dbReference>
<evidence type="ECO:0000313" key="11">
    <source>
        <dbReference type="Proteomes" id="UP001628281"/>
    </source>
</evidence>
<proteinExistence type="predicted"/>
<dbReference type="Proteomes" id="UP000236268">
    <property type="component" value="Unassembled WGS sequence"/>
</dbReference>
<dbReference type="EMBL" id="JBJLSN010000010">
    <property type="protein sequence ID" value="MFL7901370.1"/>
    <property type="molecule type" value="Genomic_DNA"/>
</dbReference>
<evidence type="ECO:0000313" key="3">
    <source>
        <dbReference type="EMBL" id="KAA1056948.1"/>
    </source>
</evidence>
<reference evidence="4 11" key="5">
    <citation type="submission" date="2024-11" db="EMBL/GenBank/DDBJ databases">
        <title>Draft genome sequences of two bacteria associated to sugarcane roots in Colombia.</title>
        <authorList>
            <person name="Pardo-Diaz S."/>
            <person name="Masmela-Mendoza J."/>
            <person name="Delgadillo-Duran P."/>
            <person name="Bautista E.J."/>
            <person name="Rojas-Tapias D.F."/>
        </authorList>
    </citation>
    <scope>NUCLEOTIDE SEQUENCE [LARGE SCALE GENOMIC DNA]</scope>
    <source>
        <strain evidence="4 11">Ap18</strain>
    </source>
</reference>
<accession>A0A060DR33</accession>
<evidence type="ECO:0000259" key="1">
    <source>
        <dbReference type="PROSITE" id="PS50801"/>
    </source>
</evidence>
<dbReference type="EMBL" id="VEWN01000003">
    <property type="protein sequence ID" value="KAA1056948.1"/>
    <property type="molecule type" value="Genomic_DNA"/>
</dbReference>
<reference evidence="2 7" key="1">
    <citation type="journal article" date="2014" name="Genome Announc.">
        <title>Complete Genome Sequence of the Model Rhizosphere Strain Azospirillum brasilense Az39, Successfully Applied in Agriculture.</title>
        <authorList>
            <person name="Rivera D."/>
            <person name="Revale S."/>
            <person name="Molina R."/>
            <person name="Gualpa J."/>
            <person name="Puente M."/>
            <person name="Maroniche G."/>
            <person name="Paris G."/>
            <person name="Baker D."/>
            <person name="Clavijo B."/>
            <person name="McLay K."/>
            <person name="Spaepen S."/>
            <person name="Perticari A."/>
            <person name="Vazquez M."/>
            <person name="Wisniewski-Dye F."/>
            <person name="Watkins C."/>
            <person name="Martinez-Abarca F."/>
            <person name="Vanderleyden J."/>
            <person name="Cassan F."/>
        </authorList>
    </citation>
    <scope>NUCLEOTIDE SEQUENCE [LARGE SCALE GENOMIC DNA]</scope>
    <source>
        <strain evidence="2 7">Az39</strain>
        <plasmid evidence="2">AbAZ39_p4</plasmid>
    </source>
</reference>
<organism evidence="2 7">
    <name type="scientific">Azospirillum argentinense</name>
    <dbReference type="NCBI Taxonomy" id="2970906"/>
    <lineage>
        <taxon>Bacteria</taxon>
        <taxon>Pseudomonadati</taxon>
        <taxon>Pseudomonadota</taxon>
        <taxon>Alphaproteobacteria</taxon>
        <taxon>Rhodospirillales</taxon>
        <taxon>Azospirillaceae</taxon>
        <taxon>Azospirillum</taxon>
    </lineage>
</organism>
<dbReference type="AlphaFoldDB" id="A0A060DR33"/>
<geneLocation type="plasmid" evidence="2 7">
    <name>AbAZ39_p4</name>
</geneLocation>
<dbReference type="KEGG" id="aare:D3093_27290"/>
<dbReference type="InterPro" id="IPR002645">
    <property type="entry name" value="STAS_dom"/>
</dbReference>
<keyword evidence="2" id="KW-0614">Plasmid</keyword>
<protein>
    <submittedName>
        <fullName evidence="5">Anti-sigma factor antagonist</fullName>
    </submittedName>
    <submittedName>
        <fullName evidence="4">STAS domain-containing protein</fullName>
    </submittedName>
</protein>
<feature type="domain" description="STAS" evidence="1">
    <location>
        <begin position="1"/>
        <end position="100"/>
    </location>
</feature>
<evidence type="ECO:0000313" key="9">
    <source>
        <dbReference type="Proteomes" id="UP000298595"/>
    </source>
</evidence>
<dbReference type="PROSITE" id="PS50801">
    <property type="entry name" value="STAS"/>
    <property type="match status" value="1"/>
</dbReference>
<dbReference type="KEGG" id="abq:ABAZ39_31120"/>
<evidence type="ECO:0000313" key="2">
    <source>
        <dbReference type="EMBL" id="AIB16306.1"/>
    </source>
</evidence>
<reference evidence="3 10" key="4">
    <citation type="submission" date="2019-07" db="EMBL/GenBank/DDBJ databases">
        <title>Genome sequencing of the stress-tolerant strain Azospirillum brasilense Az19.</title>
        <authorList>
            <person name="Maroniche G.A."/>
            <person name="Garcia J.E."/>
            <person name="Pagnussat L."/>
            <person name="Amenta M."/>
            <person name="Creus C.M."/>
        </authorList>
    </citation>
    <scope>NUCLEOTIDE SEQUENCE [LARGE SCALE GENOMIC DNA]</scope>
    <source>
        <strain evidence="3 10">Az19</strain>
    </source>
</reference>
<dbReference type="CDD" id="cd07043">
    <property type="entry name" value="STAS_anti-anti-sigma_factors"/>
    <property type="match status" value="1"/>
</dbReference>
<evidence type="ECO:0000313" key="7">
    <source>
        <dbReference type="Proteomes" id="UP000027186"/>
    </source>
</evidence>
<dbReference type="SUPFAM" id="SSF52091">
    <property type="entry name" value="SpoIIaa-like"/>
    <property type="match status" value="1"/>
</dbReference>
<geneLocation type="plasmid" evidence="5">
    <name>p6unnamed</name>
</geneLocation>
<name>A0A060DR33_9PROT</name>
<dbReference type="RefSeq" id="WP_040138053.1">
    <property type="nucleotide sequence ID" value="NZ_CP007797.1"/>
</dbReference>
<dbReference type="Proteomes" id="UP001628281">
    <property type="component" value="Unassembled WGS sequence"/>
</dbReference>
<dbReference type="Proteomes" id="UP000298595">
    <property type="component" value="Plasmid p3"/>
</dbReference>
<evidence type="ECO:0000313" key="8">
    <source>
        <dbReference type="Proteomes" id="UP000236268"/>
    </source>
</evidence>
<reference evidence="6 9" key="3">
    <citation type="submission" date="2018-09" db="EMBL/GenBank/DDBJ databases">
        <title>Whole genome based analysis of evolution and adaptive divergence in Indian and Brazilian strains of Azospirillum brasilense.</title>
        <authorList>
            <person name="Singh C."/>
            <person name="Tripathi A.K."/>
        </authorList>
    </citation>
    <scope>NUCLEOTIDE SEQUENCE [LARGE SCALE GENOMIC DNA]</scope>
    <source>
        <strain evidence="6 9">MTCC4035</strain>
        <plasmid evidence="6 9">p3</plasmid>
    </source>
</reference>
<geneLocation type="plasmid" evidence="6 9">
    <name>p3</name>
</geneLocation>
<keyword evidence="11" id="KW-1185">Reference proteome</keyword>
<dbReference type="InterPro" id="IPR058548">
    <property type="entry name" value="MlaB-like_STAS"/>
</dbReference>